<feature type="region of interest" description="Disordered" evidence="2">
    <location>
        <begin position="4207"/>
        <end position="4234"/>
    </location>
</feature>
<dbReference type="InterPro" id="IPR002035">
    <property type="entry name" value="VWF_A"/>
</dbReference>
<reference evidence="4" key="1">
    <citation type="submission" date="2020-07" db="EMBL/GenBank/DDBJ databases">
        <title>Nitrate ammonifying Pseudomonas campi sp. nov. isolated from German agricultural grassland.</title>
        <authorList>
            <person name="Timsy T."/>
            <person name="Ulrich A."/>
            <person name="Spanner T."/>
            <person name="Foesel B."/>
            <person name="Kolb S."/>
            <person name="Horn M.A."/>
            <person name="Behrendt U."/>
        </authorList>
    </citation>
    <scope>NUCLEOTIDE SEQUENCE</scope>
    <source>
        <strain evidence="4">S1-A32-2</strain>
    </source>
</reference>
<evidence type="ECO:0000259" key="3">
    <source>
        <dbReference type="PROSITE" id="PS50234"/>
    </source>
</evidence>
<dbReference type="InterPro" id="IPR043824">
    <property type="entry name" value="DUF5801"/>
</dbReference>
<dbReference type="CDD" id="cd00198">
    <property type="entry name" value="vWFA"/>
    <property type="match status" value="4"/>
</dbReference>
<proteinExistence type="predicted"/>
<dbReference type="NCBIfam" id="TIGR01965">
    <property type="entry name" value="VCBS_repeat"/>
    <property type="match status" value="1"/>
</dbReference>
<feature type="compositionally biased region" description="Low complexity" evidence="2">
    <location>
        <begin position="74"/>
        <end position="94"/>
    </location>
</feature>
<dbReference type="Pfam" id="PF00353">
    <property type="entry name" value="HemolysinCabind"/>
    <property type="match status" value="3"/>
</dbReference>
<keyword evidence="1" id="KW-0106">Calcium</keyword>
<evidence type="ECO:0000256" key="2">
    <source>
        <dbReference type="SAM" id="MobiDB-lite"/>
    </source>
</evidence>
<feature type="region of interest" description="Disordered" evidence="2">
    <location>
        <begin position="74"/>
        <end position="97"/>
    </location>
</feature>
<dbReference type="InterPro" id="IPR019960">
    <property type="entry name" value="T1SS_VCA0849"/>
</dbReference>
<dbReference type="NCBIfam" id="TIGR03661">
    <property type="entry name" value="T1SS_VCA0849"/>
    <property type="match status" value="1"/>
</dbReference>
<dbReference type="Pfam" id="PF17803">
    <property type="entry name" value="Cadherin_4"/>
    <property type="match status" value="1"/>
</dbReference>
<accession>A0A6M8FCG3</accession>
<dbReference type="InterPro" id="IPR010221">
    <property type="entry name" value="VCBS_dom"/>
</dbReference>
<dbReference type="Gene3D" id="3.40.50.410">
    <property type="entry name" value="von Willebrand factor, type A domain"/>
    <property type="match status" value="4"/>
</dbReference>
<feature type="region of interest" description="Disordered" evidence="2">
    <location>
        <begin position="4164"/>
        <end position="4184"/>
    </location>
</feature>
<dbReference type="EMBL" id="CP053697">
    <property type="protein sequence ID" value="QKE63903.1"/>
    <property type="molecule type" value="Genomic_DNA"/>
</dbReference>
<name>A0A6M8FCG3_9GAMM</name>
<feature type="domain" description="VWFA" evidence="3">
    <location>
        <begin position="3325"/>
        <end position="3509"/>
    </location>
</feature>
<keyword evidence="5" id="KW-1185">Reference proteome</keyword>
<dbReference type="Pfam" id="PF00092">
    <property type="entry name" value="VWA"/>
    <property type="match status" value="3"/>
</dbReference>
<dbReference type="SUPFAM" id="SSF53300">
    <property type="entry name" value="vWA-like"/>
    <property type="match status" value="4"/>
</dbReference>
<feature type="domain" description="VWFA" evidence="3">
    <location>
        <begin position="2099"/>
        <end position="2286"/>
    </location>
</feature>
<dbReference type="Proteomes" id="UP000501379">
    <property type="component" value="Chromosome"/>
</dbReference>
<dbReference type="GO" id="GO:0005509">
    <property type="term" value="F:calcium ion binding"/>
    <property type="evidence" value="ECO:0007669"/>
    <property type="project" value="InterPro"/>
</dbReference>
<dbReference type="InterPro" id="IPR036465">
    <property type="entry name" value="vWFA_dom_sf"/>
</dbReference>
<feature type="domain" description="VWFA" evidence="3">
    <location>
        <begin position="2707"/>
        <end position="2894"/>
    </location>
</feature>
<dbReference type="InterPro" id="IPR018511">
    <property type="entry name" value="Hemolysin-typ_Ca-bd_CS"/>
</dbReference>
<dbReference type="InterPro" id="IPR001343">
    <property type="entry name" value="Hemolysn_Ca-bd"/>
</dbReference>
<dbReference type="PRINTS" id="PR00313">
    <property type="entry name" value="CABNDNGRPT"/>
</dbReference>
<evidence type="ECO:0000313" key="5">
    <source>
        <dbReference type="Proteomes" id="UP000501379"/>
    </source>
</evidence>
<feature type="domain" description="VWFA" evidence="3">
    <location>
        <begin position="859"/>
        <end position="1044"/>
    </location>
</feature>
<dbReference type="PROSITE" id="PS00330">
    <property type="entry name" value="HEMOLYSIN_CALCIUM"/>
    <property type="match status" value="3"/>
</dbReference>
<dbReference type="PROSITE" id="PS50234">
    <property type="entry name" value="VWFA"/>
    <property type="match status" value="4"/>
</dbReference>
<dbReference type="NCBIfam" id="NF033682">
    <property type="entry name" value="retention_LapA"/>
    <property type="match status" value="1"/>
</dbReference>
<dbReference type="InterPro" id="IPR019959">
    <property type="entry name" value="T1SS-143_rpt-cont_dom"/>
</dbReference>
<dbReference type="InterPro" id="IPR040853">
    <property type="entry name" value="RapA2_cadherin-like"/>
</dbReference>
<dbReference type="SUPFAM" id="SSF51120">
    <property type="entry name" value="beta-Roll"/>
    <property type="match status" value="2"/>
</dbReference>
<feature type="region of interest" description="Disordered" evidence="2">
    <location>
        <begin position="517"/>
        <end position="539"/>
    </location>
</feature>
<dbReference type="RefSeq" id="WP_173208292.1">
    <property type="nucleotide sequence ID" value="NZ_CP053697.2"/>
</dbReference>
<dbReference type="Pfam" id="PF19116">
    <property type="entry name" value="DUF5801"/>
    <property type="match status" value="7"/>
</dbReference>
<dbReference type="KEGG" id="pcam:HNE05_11265"/>
<evidence type="ECO:0000256" key="1">
    <source>
        <dbReference type="ARBA" id="ARBA00022837"/>
    </source>
</evidence>
<dbReference type="NCBIfam" id="TIGR03660">
    <property type="entry name" value="T1SS_rpt_143"/>
    <property type="match status" value="1"/>
</dbReference>
<gene>
    <name evidence="4" type="ORF">HNE05_11265</name>
</gene>
<organism evidence="4 5">
    <name type="scientific">Aquipseudomonas campi</name>
    <dbReference type="NCBI Taxonomy" id="2731681"/>
    <lineage>
        <taxon>Bacteria</taxon>
        <taxon>Pseudomonadati</taxon>
        <taxon>Pseudomonadota</taxon>
        <taxon>Gammaproteobacteria</taxon>
        <taxon>Pseudomonadales</taxon>
        <taxon>Pseudomonadaceae</taxon>
        <taxon>Aquipseudomonas</taxon>
    </lineage>
</organism>
<dbReference type="InterPro" id="IPR047777">
    <property type="entry name" value="LapA-like_RM"/>
</dbReference>
<dbReference type="Pfam" id="PF13519">
    <property type="entry name" value="VWA_2"/>
    <property type="match status" value="1"/>
</dbReference>
<evidence type="ECO:0000313" key="4">
    <source>
        <dbReference type="EMBL" id="QKE63903.1"/>
    </source>
</evidence>
<feature type="region of interest" description="Disordered" evidence="2">
    <location>
        <begin position="679"/>
        <end position="704"/>
    </location>
</feature>
<sequence>MATLIGVVSQVVGEVYAVAGDGTRRPLVEGDRVYAGEQLVTGASGAIAITMTNGQELTVGRDSSMALNEQMLAGAEGAPPASPEDAAPAAPSDSELTDVEQLQAAIEAGVDPTLEGEATAAGPGAGGGGAGGAGGVGGGHSFVLLGETGGALDPVIGFPTAGLNNGPEFPDAEPIVTPDPEAPDFTPDIDIEYQDESGTLIAGPAIVDEEGLADGTNPGSNAEQASGTIVINSPDGLSSLQVLDVNGNWIDVTNGGVVQGQYGILTVSAGGGWIYTLTDNTLDHGNPNATGAADQVGESFSVRMFDLDGDVSPTVQLDVLVNDDGPILTEGEGAQVAAIVDEDETSDGINDGDAVTNEASGGPGTLNALVNFGADGIGSFGLSGSPSAIGSMEAQGLSSGGTALTYSVVGNVLTASAGAETIFTLEVGADGSFNFILIGQLDHPNPDGNDDELLELPIDFSGVLAATDGDGDSVGTFNGGSFVIDVEDDVPQLASRSDGEEQFIPSVWDIVHEDALTTGAGAPHDGNPEGGQTTTASGPAGSLSALVNFGADGPGAFGLSSDIGSMDSQNLMSGGVLLTYVVVGNVLTASAGGETIFTLTVNGDGSWEFVLEGPIDHPIDDVTYDTEDLPGLGVDFSGILTATDGDGDPLVGGFPPNSFAIDIEDDVPVAVPLEYDERQQPTPLVSAQVDEDELPGGISDGDGEGTSANGVSGTLDAVVSFGADGPGSFGLSDSSAAIDSLEAQGLSSGGTPLTYTVVGNVLTAMAGLDPVFTLTINPDGGYTFELQGPLDHPLPGSTDDDQMLNLPIDFSGVLTASDGDGDTLNGFAPGTFVIAVEDDVPQALDDNATALAGEALNFNVAFVLDFSGSINNTELNTMLEAVRAAGQALFSGATGDVSIQIIAFSGDSASYPVVTDFATFSALIDSLNPADGGTRPFNGQTDFTDGIQETMAAYSPIPGWSNQVFFISDGNPNEQTGTGGNSLSDATAAAWNTFVDSNGINVTTIGVGDGINGPRLQDVDLDGNGAPILVDNFDELVDTLLDAVSGELVGGNVLLGDDNAVGGVGGDADDSFGADGPGQILSIDINGTLYTWDGVVDGGEQLTDIDTAEGGKLSFNFATGAWSYQAPGSVSGDQTETFTYTIVDNDGDPSTANLTVYVEDTRPVIDQVDEDELPDGNTDGDAVNTVATGSLADLIVGPPIAAQFSLSNDTSGLAPATSNGVGLVYSVSSNVLTATAGPAGPTVFTLQVDSNGDYTFTLLGPLDHPAGGNDDDDLLVMDFASILQASDGVDPVALAGGFLIQIEDDLPIIDTSPAPEDSLQVDETNLAADATTDFGAQFTELFGGDGPGTTTYALQISSSGTNTGLDDVATGFSIRLYMDGNDVVGKVGSFFGPIAFRVSLNSATGEVTLNQIRAIEHSPDSGPDQEASLAAANQIQLVGTIVDDDGDSNSAALDLGHAISFKDDAPSISGGAATVGTLRVDESNLGSNDTDDFSGFFSSSFGADGPGDIDYDLSISAVGADSGLKDTASGQDILLFMLGGDVVGRVGGPGGAIAFRVSVDGSGDVTLDQQRAIVHSPEAGPDQTAFLAAANLIKLTATITDEDGDSDSSTIDIGQSLAFEDDAPEIDGRTPSNDSLQVDETNLLVNDSTDFSGNFSDDYGADGPGTTVYSLDVSAAGANSGLDDTATGQDILLYNEGGMIVGRVGGPGGEVSFTVSVNPGSGVVTLDQQRAIFHTPNSGSNQESSLASANLIQLSATITDKDGDTDSDTINLGSAISFRDDGPNLNASAATNDSLQVDETFLLVDDTHDFSGNFTGSYGADGPGTLTYSLGVSSSGVNSGLDDTATGSDIRLYMDGNDVVGRVGNSGGPIAFRVSVDANGVVKLDQLRAIEHGSTNPDEEVSLGAASMVQLTATITDKDGDSDSETINLGSAISFKDDGPSVTSNAPMQLDDDALANGIPGGPGGTDDVESVLGGGILGHNFGADGAGTVKWLDSGAPGGFSYQASPDGSQLLVKQGATTVLTLTLNTASGAYTVTQNAPIQHANADLENNQPFTLNYQVTDKDGDKVDGTLSVNVDDDTPVAQDDVAYVATGQAEDINMVFVLDFSGSISDSELNLMLDAVRTAGQELFNSAGGAVQVQIVAFSDDSIGYPAVTDITAFTNLVNSLNPDEGGVRPLNSTTDFTDAIQQTMVSYVPLPGWNNQVVFISDGNPNEQTGPGGAPSLTEPTATNWNNFVDGNVITVTTIGIGDGINAPRLVDVDVDGGTNIPLQVGDFDDLVDTLLDNVVGGLVNGNVLHGSDGVNNGGSGDDDGYGADGPGRIMSIEIDGNTYTWDGVLDGDQILTGISTTHDGELDFNFATGAWTYHAPASGNGDQVETFDYVIIDKDGDPSEATLTVYVEDISPVIAKVDEDELSGGITDGDTETTIATGSVSNLVVGPSVGVQFSLSGSTGGLDGASSGGTPLVYSVLGDTLTAKAGVAGPTVFTLQVESDGDYTFTLLKPLDHAVGGNDDNALLVLDFASILQASDGVDPVPLAGQFLVQIEDDIPTVSANAPMQLDDDALANGIPGGPGGTDDVESVLGGGILGHNFGADGAGTVKWLDSGAPGGFSYQASPDGSQLLVKQGATTVLTLTLNTASGAYTVTQNAPIQHADADLENNQPFTLNYQVTDKDGDTANGSLSVNVDDDTPVAQDDVAYVATGQAEDINMVFVLDFSGSISNSELNLMLDAVRTAGQELFNNAGGAVQIQIVAFSDDSIGYPTATDITTFTNLVNSLNPDEGGVRPLNSTTDFTDAIQQTMVSYVPLSGWNNQVVFISDGNPNEQTGPGGAPSLTEPTATNWNNFVDGNVITVTTIGIGDGINAPRLVDVDVDGGTNIPLQVGDFDDLVDTLLDNVVGGLVNGNVLHGSDGVNNGGAGDDDGYGADGPGRILSIEINGITYVWNGAGVIDPSGVGPNIAGNQLTDIPTAEGGKLDFNFATGAWTYHAPASGNGDQVETFDYVIVDKDGDPSEATLTVYVEDISPVIAKVDEDELSGGITDGDTETTIATGSVSNLVVGPSVGVQFSLSGSTGGLDGASSGGTPLVYSVLGDTLTAKAGVAGPTVFTLQVESDGDYTFTLLKPLDHAVGGNDDNALLVLDFASILQASDGVDPVPLAGQFLVQIEDDIPTVSANAPMQLDDDALANGIPGGPGGTDDVESVLGGGILGHNFGADGAGTVKWLDSGAPGGFSYQASPDGSQLLVKQGATTVLTLTLNTASGAYTVTQNAPIQHANADLENNQPFTLNYQVTDKDGDTANGTLSVNVDDDSPMALDDSASVIESTGKDFNVAFVLDSSGSISDGEFTTMMNAVKAAGQALFAGTNGDVKVTIVAFSSDSQAYTPVTTLATFNAQVDSIIANRPFSGQTDFTDAIQQTMVSYSPTPGWENQVFFISDGNPNQQTGTGGNSLDDDVADDWADFLASGGGINVTTIGIGDGIDEERLEDVDLDANPVKDPLVVSEFDDLIDALLGQISGGDVSGNVLLGNDNAAGGVGVNADDAFGADGPGRILSIEINGITYVWNGAGVIDPSSGPNINSNQLSNISTAEGGKLSFNFQTGAWTYTAPASVNADVSETFNYTIIDKDGDPSDADLTVTVLDVNQAPSGTNATLNILEDGSKVFSAADFGFSDADGDSLMAVKITSVSGSGTLSYNGGAVPAEIAVGNLGLLVFTPVANGSGNGYASINFQVRDNGGTTNGGVDLDPTANTLTINVTPVNDAPVLNGAISPTMAAVAEDAPAPSGAVGTAVSSLVDFNPPAGGLNNVTDVDSGAVTGIALTGVDSSQGTWYYSTNSGSSWTAVGAVSDSSALLLSADGTDRLYFRPNANFNGSLPTAITYRAWDTTSGSAGIKVSTATNGGSTAFSSVLAIASLMVSAVNDAPTISSLNITETSIGFSIADVDSSSFSLVAPFAAAFGSPSLGLGSNSLTPTEQASPVAITTMQVWDGAATANVVNLYLGSSSGTSSGTGGSSTDAMYGFGGGDTLSGGSGNDFLYGGAGNDTLNGGDNNDQLTGGTGNDELNGGSGNDTYLFGLVDGVDTISDSADTDAIIINSSGSSLTGLSFLDSDTGSNGDLVIGINGQQITVVDHFDGDGEAVESITFSGGAQFGSYALSGLYNLVADGSGDRSGGAGNDILAGESDNESLSGGGGHDLLFGNGDNDSLVGGDGDDLLIGGTGSDTMRGGNTSGGGDSNGRDTFMWQSGNTGTDTINGFTINFDGNANGDRLDLSQLLTGEDDSAASLSSYLSFTFGVNTTITVDANAGGAGGTGQTIVLAGINLQTAYSAANASGVITAMLGDGTLEVDTV</sequence>
<dbReference type="SMART" id="SM00327">
    <property type="entry name" value="VWA"/>
    <property type="match status" value="4"/>
</dbReference>
<protein>
    <submittedName>
        <fullName evidence="4">Retention module-containing protein</fullName>
    </submittedName>
</protein>
<dbReference type="InterPro" id="IPR011049">
    <property type="entry name" value="Serralysin-like_metalloprot_C"/>
</dbReference>